<dbReference type="InterPro" id="IPR036291">
    <property type="entry name" value="NAD(P)-bd_dom_sf"/>
</dbReference>
<dbReference type="OrthoDB" id="9805883at2"/>
<dbReference type="InterPro" id="IPR002364">
    <property type="entry name" value="Quin_OxRdtase/zeta-crystal_CS"/>
</dbReference>
<dbReference type="InterPro" id="IPR020843">
    <property type="entry name" value="ER"/>
</dbReference>
<proteinExistence type="predicted"/>
<dbReference type="PANTHER" id="PTHR48106:SF13">
    <property type="entry name" value="QUINONE OXIDOREDUCTASE-RELATED"/>
    <property type="match status" value="1"/>
</dbReference>
<dbReference type="AlphaFoldDB" id="A0A1B1UBM6"/>
<dbReference type="Gene3D" id="3.90.180.10">
    <property type="entry name" value="Medium-chain alcohol dehydrogenases, catalytic domain"/>
    <property type="match status" value="1"/>
</dbReference>
<dbReference type="GO" id="GO:0003960">
    <property type="term" value="F:quinone reductase (NADPH) activity"/>
    <property type="evidence" value="ECO:0007669"/>
    <property type="project" value="InterPro"/>
</dbReference>
<dbReference type="Pfam" id="PF00107">
    <property type="entry name" value="ADH_zinc_N"/>
    <property type="match status" value="1"/>
</dbReference>
<dbReference type="NCBIfam" id="NF008024">
    <property type="entry name" value="PRK10754.1"/>
    <property type="match status" value="1"/>
</dbReference>
<dbReference type="FunFam" id="3.40.50.720:FF:000053">
    <property type="entry name" value="Quinone oxidoreductase 1"/>
    <property type="match status" value="1"/>
</dbReference>
<dbReference type="PANTHER" id="PTHR48106">
    <property type="entry name" value="QUINONE OXIDOREDUCTASE PIG3-RELATED"/>
    <property type="match status" value="1"/>
</dbReference>
<feature type="domain" description="Enoyl reductase (ER)" evidence="3">
    <location>
        <begin position="11"/>
        <end position="322"/>
    </location>
</feature>
<dbReference type="Gene3D" id="3.40.50.720">
    <property type="entry name" value="NAD(P)-binding Rossmann-like Domain"/>
    <property type="match status" value="1"/>
</dbReference>
<evidence type="ECO:0000313" key="5">
    <source>
        <dbReference type="Proteomes" id="UP000092839"/>
    </source>
</evidence>
<dbReference type="SUPFAM" id="SSF50129">
    <property type="entry name" value="GroES-like"/>
    <property type="match status" value="1"/>
</dbReference>
<dbReference type="SUPFAM" id="SSF51735">
    <property type="entry name" value="NAD(P)-binding Rossmann-fold domains"/>
    <property type="match status" value="1"/>
</dbReference>
<keyword evidence="1" id="KW-0521">NADP</keyword>
<accession>A0A1B1UBM6</accession>
<sequence length="324" mass="33927">MTKAILIERTGGPEVLQWKETPVGDLGEGQVRVRQTAIGLNYIDTYQRSGLYPVPLPGGIGLEAAGVVDAVGPGVGNFKVGDRVAYAGGPAGSYAEQRVMPAAPLVKLPDNISDQQAAAMMLKGMTVQYLIRRTYPVKAGETVLFHAAAGGVGLIACQWLKALGATVIGTVSSEEKAALAQANGCTHTIVYRKENFANRVRELTGGAGVPVVYDSVGKDTWEDSLSCLQPMGLMVSFGNTSGPVAPVNIGQLAAKGSLFVTRPALATYTAKPQDLQATARDLFEILSGGHVKAKVSQTYALKDAAQAHYDLEGSKTVGSTILLP</sequence>
<reference evidence="4 5" key="1">
    <citation type="submission" date="2016-07" db="EMBL/GenBank/DDBJ databases">
        <title>Complete genome sequence of Bradyrhizobium icense LMTR 13T, a potential inoculant strain isolated from lima bean (Phaseolus lunatus) in Peru.</title>
        <authorList>
            <person name="Ormeno-Orrillo E."/>
            <person name="Duran D."/>
            <person name="Rogel M.A."/>
            <person name="Rey L."/>
            <person name="Imperial J."/>
            <person name="Ruiz-Argueso T."/>
            <person name="Martinez-Romero E."/>
        </authorList>
    </citation>
    <scope>NUCLEOTIDE SEQUENCE [LARGE SCALE GENOMIC DNA]</scope>
    <source>
        <strain evidence="4 5">LMTR 13</strain>
    </source>
</reference>
<dbReference type="Proteomes" id="UP000092839">
    <property type="component" value="Chromosome"/>
</dbReference>
<dbReference type="CDD" id="cd05286">
    <property type="entry name" value="QOR2"/>
    <property type="match status" value="1"/>
</dbReference>
<dbReference type="InterPro" id="IPR013154">
    <property type="entry name" value="ADH-like_N"/>
</dbReference>
<keyword evidence="5" id="KW-1185">Reference proteome</keyword>
<dbReference type="EMBL" id="CP016428">
    <property type="protein sequence ID" value="ANW00143.1"/>
    <property type="molecule type" value="Genomic_DNA"/>
</dbReference>
<dbReference type="GO" id="GO:0070402">
    <property type="term" value="F:NADPH binding"/>
    <property type="evidence" value="ECO:0007669"/>
    <property type="project" value="TreeGrafter"/>
</dbReference>
<dbReference type="InterPro" id="IPR013149">
    <property type="entry name" value="ADH-like_C"/>
</dbReference>
<dbReference type="GO" id="GO:0005829">
    <property type="term" value="C:cytosol"/>
    <property type="evidence" value="ECO:0007669"/>
    <property type="project" value="TreeGrafter"/>
</dbReference>
<dbReference type="RefSeq" id="WP_065727429.1">
    <property type="nucleotide sequence ID" value="NZ_CP016428.1"/>
</dbReference>
<evidence type="ECO:0000313" key="4">
    <source>
        <dbReference type="EMBL" id="ANW00143.1"/>
    </source>
</evidence>
<evidence type="ECO:0000259" key="3">
    <source>
        <dbReference type="SMART" id="SM00829"/>
    </source>
</evidence>
<evidence type="ECO:0000256" key="1">
    <source>
        <dbReference type="ARBA" id="ARBA00022857"/>
    </source>
</evidence>
<protein>
    <submittedName>
        <fullName evidence="4">Quinone oxidoreductase</fullName>
    </submittedName>
</protein>
<dbReference type="GO" id="GO:0035925">
    <property type="term" value="F:mRNA 3'-UTR AU-rich region binding"/>
    <property type="evidence" value="ECO:0007669"/>
    <property type="project" value="TreeGrafter"/>
</dbReference>
<keyword evidence="2" id="KW-0560">Oxidoreductase</keyword>
<dbReference type="SMART" id="SM00829">
    <property type="entry name" value="PKS_ER"/>
    <property type="match status" value="1"/>
</dbReference>
<dbReference type="InterPro" id="IPR047618">
    <property type="entry name" value="QOR-like"/>
</dbReference>
<dbReference type="STRING" id="1274631.LMTR13_08060"/>
<gene>
    <name evidence="4" type="ORF">LMTR13_08060</name>
</gene>
<dbReference type="KEGG" id="bic:LMTR13_08060"/>
<dbReference type="Pfam" id="PF08240">
    <property type="entry name" value="ADH_N"/>
    <property type="match status" value="1"/>
</dbReference>
<name>A0A1B1UBM6_9BRAD</name>
<dbReference type="InterPro" id="IPR011032">
    <property type="entry name" value="GroES-like_sf"/>
</dbReference>
<dbReference type="GO" id="GO:0008270">
    <property type="term" value="F:zinc ion binding"/>
    <property type="evidence" value="ECO:0007669"/>
    <property type="project" value="InterPro"/>
</dbReference>
<dbReference type="PROSITE" id="PS01162">
    <property type="entry name" value="QOR_ZETA_CRYSTAL"/>
    <property type="match status" value="1"/>
</dbReference>
<organism evidence="4 5">
    <name type="scientific">Bradyrhizobium icense</name>
    <dbReference type="NCBI Taxonomy" id="1274631"/>
    <lineage>
        <taxon>Bacteria</taxon>
        <taxon>Pseudomonadati</taxon>
        <taxon>Pseudomonadota</taxon>
        <taxon>Alphaproteobacteria</taxon>
        <taxon>Hyphomicrobiales</taxon>
        <taxon>Nitrobacteraceae</taxon>
        <taxon>Bradyrhizobium</taxon>
    </lineage>
</organism>
<evidence type="ECO:0000256" key="2">
    <source>
        <dbReference type="ARBA" id="ARBA00023002"/>
    </source>
</evidence>